<dbReference type="Proteomes" id="UP000004736">
    <property type="component" value="Unassembled WGS sequence"/>
</dbReference>
<dbReference type="AlphaFoldDB" id="C9LNR8"/>
<gene>
    <name evidence="1" type="ORF">GCWU000321_01191</name>
</gene>
<reference evidence="1" key="1">
    <citation type="submission" date="2009-09" db="EMBL/GenBank/DDBJ databases">
        <authorList>
            <person name="Weinstock G."/>
            <person name="Sodergren E."/>
            <person name="Clifton S."/>
            <person name="Fulton L."/>
            <person name="Fulton B."/>
            <person name="Courtney L."/>
            <person name="Fronick C."/>
            <person name="Harrison M."/>
            <person name="Strong C."/>
            <person name="Farmer C."/>
            <person name="Delahaunty K."/>
            <person name="Markovic C."/>
            <person name="Hall O."/>
            <person name="Minx P."/>
            <person name="Tomlinson C."/>
            <person name="Mitreva M."/>
            <person name="Nelson J."/>
            <person name="Hou S."/>
            <person name="Wollam A."/>
            <person name="Pepin K.H."/>
            <person name="Johnson M."/>
            <person name="Bhonagiri V."/>
            <person name="Nash W.E."/>
            <person name="Warren W."/>
            <person name="Chinwalla A."/>
            <person name="Mardis E.R."/>
            <person name="Wilson R.K."/>
        </authorList>
    </citation>
    <scope>NUCLEOTIDE SEQUENCE [LARGE SCALE GENOMIC DNA]</scope>
    <source>
        <strain evidence="1">DSM 15470</strain>
    </source>
</reference>
<comment type="caution">
    <text evidence="1">The sequence shown here is derived from an EMBL/GenBank/DDBJ whole genome shotgun (WGS) entry which is preliminary data.</text>
</comment>
<organism evidence="1 2">
    <name type="scientific">Dialister invisus DSM 15470</name>
    <dbReference type="NCBI Taxonomy" id="592028"/>
    <lineage>
        <taxon>Bacteria</taxon>
        <taxon>Bacillati</taxon>
        <taxon>Bacillota</taxon>
        <taxon>Negativicutes</taxon>
        <taxon>Veillonellales</taxon>
        <taxon>Veillonellaceae</taxon>
        <taxon>Dialister</taxon>
    </lineage>
</organism>
<proteinExistence type="predicted"/>
<name>C9LNR8_9FIRM</name>
<dbReference type="EMBL" id="ACIM02000001">
    <property type="protein sequence ID" value="EEW97204.1"/>
    <property type="molecule type" value="Genomic_DNA"/>
</dbReference>
<keyword evidence="2" id="KW-1185">Reference proteome</keyword>
<dbReference type="HOGENOM" id="CLU_3079265_0_0_9"/>
<dbReference type="STRING" id="592028.GCWU000321_01191"/>
<evidence type="ECO:0000313" key="2">
    <source>
        <dbReference type="Proteomes" id="UP000004736"/>
    </source>
</evidence>
<evidence type="ECO:0000313" key="1">
    <source>
        <dbReference type="EMBL" id="EEW97204.1"/>
    </source>
</evidence>
<sequence>MIICVFRALDSFFMLHDTKAAIEKISLMENGFKEEKRALQIPFLVMDKSGFK</sequence>
<protein>
    <submittedName>
        <fullName evidence="1">Uncharacterized protein</fullName>
    </submittedName>
</protein>
<accession>C9LNR8</accession>